<dbReference type="Gene3D" id="3.30.530.20">
    <property type="match status" value="1"/>
</dbReference>
<evidence type="ECO:0000313" key="2">
    <source>
        <dbReference type="Proteomes" id="UP000318834"/>
    </source>
</evidence>
<accession>A0A537IRW8</accession>
<gene>
    <name evidence="1" type="ORF">E6H05_09730</name>
</gene>
<protein>
    <submittedName>
        <fullName evidence="1">DUF2652 domain-containing protein</fullName>
    </submittedName>
</protein>
<dbReference type="SUPFAM" id="SSF55961">
    <property type="entry name" value="Bet v1-like"/>
    <property type="match status" value="1"/>
</dbReference>
<dbReference type="Pfam" id="PF10851">
    <property type="entry name" value="DUF2652"/>
    <property type="match status" value="1"/>
</dbReference>
<dbReference type="InterPro" id="IPR019587">
    <property type="entry name" value="Polyketide_cyclase/dehydratase"/>
</dbReference>
<evidence type="ECO:0000313" key="1">
    <source>
        <dbReference type="EMBL" id="TMI73406.1"/>
    </source>
</evidence>
<proteinExistence type="predicted"/>
<name>A0A537IRW8_9BACT</name>
<sequence>MNSILHAPCAGAVPRFVESSPTALRAGSEARMATVERGCLAIGDITGYTTYLAGVELEHSQDVLADLMGVVVTQMRGLLHLAKLEGDAVFCYNREDEATGPMLLTMAESCYFAFARRQQNIRLRTTCECDACRLIPRLNLKFATHYGQYVTHDVAGSRELMGRDVIVVHRLLKNSVKEKTGLRGYALYTQAAVQRFGLDAVSLGMAEHTEAYDDVGEITGYVFNLEARWLEEQQRRTVYIGAGEGVTLMEYEMPAPPALVWDYMTSPAKRPLWQLDTRRVDQRNPRGLPGVGTTNHCVHGEYAVDEEILDWKPFQYFTERATTPGGVALFTSELTPLDDGRRTRATMRLLPEGGAQALGSVEPMLPMLVEWARRSGEALAKLLARVQGGAAQQVESRGD</sequence>
<organism evidence="1 2">
    <name type="scientific">Candidatus Segetimicrobium genomatis</name>
    <dbReference type="NCBI Taxonomy" id="2569760"/>
    <lineage>
        <taxon>Bacteria</taxon>
        <taxon>Bacillati</taxon>
        <taxon>Candidatus Sysuimicrobiota</taxon>
        <taxon>Candidatus Sysuimicrobiia</taxon>
        <taxon>Candidatus Sysuimicrobiales</taxon>
        <taxon>Candidatus Segetimicrobiaceae</taxon>
        <taxon>Candidatus Segetimicrobium</taxon>
    </lineage>
</organism>
<dbReference type="InterPro" id="IPR023393">
    <property type="entry name" value="START-like_dom_sf"/>
</dbReference>
<dbReference type="Pfam" id="PF10604">
    <property type="entry name" value="Polyketide_cyc2"/>
    <property type="match status" value="1"/>
</dbReference>
<dbReference type="Proteomes" id="UP000318834">
    <property type="component" value="Unassembled WGS sequence"/>
</dbReference>
<reference evidence="1 2" key="1">
    <citation type="journal article" date="2019" name="Nat. Microbiol.">
        <title>Mediterranean grassland soil C-N compound turnover is dependent on rainfall and depth, and is mediated by genomically divergent microorganisms.</title>
        <authorList>
            <person name="Diamond S."/>
            <person name="Andeer P.F."/>
            <person name="Li Z."/>
            <person name="Crits-Christoph A."/>
            <person name="Burstein D."/>
            <person name="Anantharaman K."/>
            <person name="Lane K.R."/>
            <person name="Thomas B.C."/>
            <person name="Pan C."/>
            <person name="Northen T.R."/>
            <person name="Banfield J.F."/>
        </authorList>
    </citation>
    <scope>NUCLEOTIDE SEQUENCE [LARGE SCALE GENOMIC DNA]</scope>
    <source>
        <strain evidence="1">NP_8</strain>
    </source>
</reference>
<comment type="caution">
    <text evidence="1">The sequence shown here is derived from an EMBL/GenBank/DDBJ whole genome shotgun (WGS) entry which is preliminary data.</text>
</comment>
<dbReference type="EMBL" id="VBAP01000071">
    <property type="protein sequence ID" value="TMI73406.1"/>
    <property type="molecule type" value="Genomic_DNA"/>
</dbReference>
<dbReference type="AlphaFoldDB" id="A0A537IRW8"/>
<dbReference type="InterPro" id="IPR020503">
    <property type="entry name" value="Uncharacterised_Rv2561"/>
</dbReference>